<proteinExistence type="predicted"/>
<sequence length="33" mass="3773">EFRQLRAWLNNLQARPAWQRAIEKGGPLEIPGG</sequence>
<evidence type="ECO:0000313" key="1">
    <source>
        <dbReference type="EMBL" id="KAB0882500.1"/>
    </source>
</evidence>
<dbReference type="SUPFAM" id="SSF47616">
    <property type="entry name" value="GST C-terminal domain-like"/>
    <property type="match status" value="1"/>
</dbReference>
<evidence type="ECO:0000313" key="2">
    <source>
        <dbReference type="Proteomes" id="UP000469927"/>
    </source>
</evidence>
<dbReference type="InterPro" id="IPR036282">
    <property type="entry name" value="Glutathione-S-Trfase_C_sf"/>
</dbReference>
<organism evidence="1 2">
    <name type="scientific">Cronobacter muytjensii</name>
    <dbReference type="NCBI Taxonomy" id="413501"/>
    <lineage>
        <taxon>Bacteria</taxon>
        <taxon>Pseudomonadati</taxon>
        <taxon>Pseudomonadota</taxon>
        <taxon>Gammaproteobacteria</taxon>
        <taxon>Enterobacterales</taxon>
        <taxon>Enterobacteriaceae</taxon>
        <taxon>Cronobacter</taxon>
    </lineage>
</organism>
<reference evidence="1 2" key="1">
    <citation type="submission" date="2019-08" db="EMBL/GenBank/DDBJ databases">
        <title>Prevalence, distribution, and phylogeny of type two toxin-antitoxin genes possessed by Cronobacter species where C. sakazakii homologs follow sequence type lineages.</title>
        <authorList>
            <person name="Finkelstein S."/>
            <person name="Negrete F."/>
            <person name="Jang H."/>
            <person name="Gopinath G.R."/>
            <person name="Tall B.D."/>
        </authorList>
    </citation>
    <scope>NUCLEOTIDE SEQUENCE [LARGE SCALE GENOMIC DNA]</scope>
    <source>
        <strain evidence="1 2">MOD1_GK1257</strain>
    </source>
</reference>
<accession>A0ABQ6U208</accession>
<dbReference type="EMBL" id="WAGD01000018">
    <property type="protein sequence ID" value="KAB0882500.1"/>
    <property type="molecule type" value="Genomic_DNA"/>
</dbReference>
<protein>
    <submittedName>
        <fullName evidence="1">Glutathione S-transferase</fullName>
    </submittedName>
</protein>
<name>A0ABQ6U208_9ENTR</name>
<gene>
    <name evidence="1" type="ORF">FZI19_07870</name>
</gene>
<keyword evidence="2" id="KW-1185">Reference proteome</keyword>
<feature type="non-terminal residue" evidence="1">
    <location>
        <position position="1"/>
    </location>
</feature>
<dbReference type="Proteomes" id="UP000469927">
    <property type="component" value="Unassembled WGS sequence"/>
</dbReference>
<comment type="caution">
    <text evidence="1">The sequence shown here is derived from an EMBL/GenBank/DDBJ whole genome shotgun (WGS) entry which is preliminary data.</text>
</comment>